<proteinExistence type="predicted"/>
<reference evidence="2 3" key="2">
    <citation type="submission" date="2018-11" db="EMBL/GenBank/DDBJ databases">
        <authorList>
            <consortium name="Pathogen Informatics"/>
        </authorList>
    </citation>
    <scope>NUCLEOTIDE SEQUENCE [LARGE SCALE GENOMIC DNA]</scope>
</reference>
<evidence type="ECO:0000313" key="2">
    <source>
        <dbReference type="EMBL" id="VDL19077.1"/>
    </source>
</evidence>
<feature type="region of interest" description="Disordered" evidence="1">
    <location>
        <begin position="116"/>
        <end position="138"/>
    </location>
</feature>
<feature type="compositionally biased region" description="Polar residues" evidence="1">
    <location>
        <begin position="118"/>
        <end position="138"/>
    </location>
</feature>
<reference evidence="4" key="1">
    <citation type="submission" date="2017-02" db="UniProtKB">
        <authorList>
            <consortium name="WormBaseParasite"/>
        </authorList>
    </citation>
    <scope>IDENTIFICATION</scope>
</reference>
<gene>
    <name evidence="2" type="ORF">HDID_LOCUS1616</name>
</gene>
<dbReference type="WBParaSite" id="HDID_0000161501-mRNA-1">
    <property type="protein sequence ID" value="HDID_0000161501-mRNA-1"/>
    <property type="gene ID" value="HDID_0000161501"/>
</dbReference>
<dbReference type="Proteomes" id="UP000274504">
    <property type="component" value="Unassembled WGS sequence"/>
</dbReference>
<organism evidence="4">
    <name type="scientific">Hymenolepis diminuta</name>
    <name type="common">Rat tapeworm</name>
    <dbReference type="NCBI Taxonomy" id="6216"/>
    <lineage>
        <taxon>Eukaryota</taxon>
        <taxon>Metazoa</taxon>
        <taxon>Spiralia</taxon>
        <taxon>Lophotrochozoa</taxon>
        <taxon>Platyhelminthes</taxon>
        <taxon>Cestoda</taxon>
        <taxon>Eucestoda</taxon>
        <taxon>Cyclophyllidea</taxon>
        <taxon>Hymenolepididae</taxon>
        <taxon>Hymenolepis</taxon>
    </lineage>
</organism>
<sequence length="138" mass="15407">MPSSSSARFNHIHLRRISLNADNPTNQQNILGRHLRRIREPIFFRKYSDRTFTHTRLRGIKSSQSDYNEESDSISGSTGSLGDEAGELELSNVHSSCLALNPTPNRRTSFLYRADSSEAGSPYSSRRPSVSCGDSMSL</sequence>
<dbReference type="AlphaFoldDB" id="A0A0R3SB23"/>
<accession>A0A0R3SB23</accession>
<name>A0A0R3SB23_HYMDI</name>
<dbReference type="EMBL" id="UYSG01000314">
    <property type="protein sequence ID" value="VDL19077.1"/>
    <property type="molecule type" value="Genomic_DNA"/>
</dbReference>
<protein>
    <submittedName>
        <fullName evidence="4">DUF1908 domain-containing protein</fullName>
    </submittedName>
</protein>
<evidence type="ECO:0000313" key="3">
    <source>
        <dbReference type="Proteomes" id="UP000274504"/>
    </source>
</evidence>
<feature type="region of interest" description="Disordered" evidence="1">
    <location>
        <begin position="61"/>
        <end position="86"/>
    </location>
</feature>
<evidence type="ECO:0000313" key="4">
    <source>
        <dbReference type="WBParaSite" id="HDID_0000161501-mRNA-1"/>
    </source>
</evidence>
<evidence type="ECO:0000256" key="1">
    <source>
        <dbReference type="SAM" id="MobiDB-lite"/>
    </source>
</evidence>
<dbReference type="OrthoDB" id="6262882at2759"/>